<keyword evidence="2" id="KW-1185">Reference proteome</keyword>
<proteinExistence type="predicted"/>
<evidence type="ECO:0000313" key="2">
    <source>
        <dbReference type="Proteomes" id="UP001162131"/>
    </source>
</evidence>
<name>A0AAU9KC49_9CILI</name>
<dbReference type="Proteomes" id="UP001162131">
    <property type="component" value="Unassembled WGS sequence"/>
</dbReference>
<sequence>MFVIKNNLDEKFNLMPFSEVIFCCSPIKICFYPLGNKAKLTWSKISLILTYVKSVNERDLPHFSISSLLPRALTPQISTQTHTMKIATRSSKIPHSMSPSALTS</sequence>
<accession>A0AAU9KC49</accession>
<comment type="caution">
    <text evidence="1">The sequence shown here is derived from an EMBL/GenBank/DDBJ whole genome shotgun (WGS) entry which is preliminary data.</text>
</comment>
<organism evidence="1 2">
    <name type="scientific">Blepharisma stoltei</name>
    <dbReference type="NCBI Taxonomy" id="1481888"/>
    <lineage>
        <taxon>Eukaryota</taxon>
        <taxon>Sar</taxon>
        <taxon>Alveolata</taxon>
        <taxon>Ciliophora</taxon>
        <taxon>Postciliodesmatophora</taxon>
        <taxon>Heterotrichea</taxon>
        <taxon>Heterotrichida</taxon>
        <taxon>Blepharismidae</taxon>
        <taxon>Blepharisma</taxon>
    </lineage>
</organism>
<gene>
    <name evidence="1" type="ORF">BSTOLATCC_MIC62635</name>
</gene>
<reference evidence="1" key="1">
    <citation type="submission" date="2021-09" db="EMBL/GenBank/DDBJ databases">
        <authorList>
            <consortium name="AG Swart"/>
            <person name="Singh M."/>
            <person name="Singh A."/>
            <person name="Seah K."/>
            <person name="Emmerich C."/>
        </authorList>
    </citation>
    <scope>NUCLEOTIDE SEQUENCE</scope>
    <source>
        <strain evidence="1">ATCC30299</strain>
    </source>
</reference>
<protein>
    <submittedName>
        <fullName evidence="1">Uncharacterized protein</fullName>
    </submittedName>
</protein>
<dbReference type="EMBL" id="CAJZBQ010000060">
    <property type="protein sequence ID" value="CAG9335056.1"/>
    <property type="molecule type" value="Genomic_DNA"/>
</dbReference>
<evidence type="ECO:0000313" key="1">
    <source>
        <dbReference type="EMBL" id="CAG9335056.1"/>
    </source>
</evidence>
<dbReference type="AlphaFoldDB" id="A0AAU9KC49"/>